<reference evidence="1 2" key="1">
    <citation type="journal article" date="2016" name="Mol. Biol. Evol.">
        <title>Comparative Genomics of Early-Diverging Mushroom-Forming Fungi Provides Insights into the Origins of Lignocellulose Decay Capabilities.</title>
        <authorList>
            <person name="Nagy L.G."/>
            <person name="Riley R."/>
            <person name="Tritt A."/>
            <person name="Adam C."/>
            <person name="Daum C."/>
            <person name="Floudas D."/>
            <person name="Sun H."/>
            <person name="Yadav J.S."/>
            <person name="Pangilinan J."/>
            <person name="Larsson K.H."/>
            <person name="Matsuura K."/>
            <person name="Barry K."/>
            <person name="Labutti K."/>
            <person name="Kuo R."/>
            <person name="Ohm R.A."/>
            <person name="Bhattacharya S.S."/>
            <person name="Shirouzu T."/>
            <person name="Yoshinaga Y."/>
            <person name="Martin F.M."/>
            <person name="Grigoriev I.V."/>
            <person name="Hibbett D.S."/>
        </authorList>
    </citation>
    <scope>NUCLEOTIDE SEQUENCE [LARGE SCALE GENOMIC DNA]</scope>
    <source>
        <strain evidence="1 2">HHB12029</strain>
    </source>
</reference>
<proteinExistence type="predicted"/>
<evidence type="ECO:0000313" key="2">
    <source>
        <dbReference type="Proteomes" id="UP000077266"/>
    </source>
</evidence>
<sequence length="69" mass="7897">MALLPSFVKRPFRTKAGSWPTRSDQILPYGAAVCVSNLVAGLEEEVSEDRVTLDYYCHYIHLRIRQKVT</sequence>
<dbReference type="AlphaFoldDB" id="A0A165JFR8"/>
<evidence type="ECO:0000313" key="1">
    <source>
        <dbReference type="EMBL" id="KZV94775.1"/>
    </source>
</evidence>
<dbReference type="Proteomes" id="UP000077266">
    <property type="component" value="Unassembled WGS sequence"/>
</dbReference>
<dbReference type="EMBL" id="KV425967">
    <property type="protein sequence ID" value="KZV94775.1"/>
    <property type="molecule type" value="Genomic_DNA"/>
</dbReference>
<accession>A0A165JFR8</accession>
<protein>
    <submittedName>
        <fullName evidence="1">Uncharacterized protein</fullName>
    </submittedName>
</protein>
<dbReference type="InParanoid" id="A0A165JFR8"/>
<gene>
    <name evidence="1" type="ORF">EXIGLDRAFT_498703</name>
</gene>
<name>A0A165JFR8_EXIGL</name>
<organism evidence="1 2">
    <name type="scientific">Exidia glandulosa HHB12029</name>
    <dbReference type="NCBI Taxonomy" id="1314781"/>
    <lineage>
        <taxon>Eukaryota</taxon>
        <taxon>Fungi</taxon>
        <taxon>Dikarya</taxon>
        <taxon>Basidiomycota</taxon>
        <taxon>Agaricomycotina</taxon>
        <taxon>Agaricomycetes</taxon>
        <taxon>Auriculariales</taxon>
        <taxon>Exidiaceae</taxon>
        <taxon>Exidia</taxon>
    </lineage>
</organism>
<keyword evidence="2" id="KW-1185">Reference proteome</keyword>